<dbReference type="EMBL" id="WNYA01030418">
    <property type="protein sequence ID" value="KAG8537428.1"/>
    <property type="molecule type" value="Genomic_DNA"/>
</dbReference>
<name>A0AAV6YTT3_ENGPU</name>
<protein>
    <submittedName>
        <fullName evidence="2">Uncharacterized protein</fullName>
    </submittedName>
</protein>
<proteinExistence type="predicted"/>
<organism evidence="2 3">
    <name type="scientific">Engystomops pustulosus</name>
    <name type="common">Tungara frog</name>
    <name type="synonym">Physalaemus pustulosus</name>
    <dbReference type="NCBI Taxonomy" id="76066"/>
    <lineage>
        <taxon>Eukaryota</taxon>
        <taxon>Metazoa</taxon>
        <taxon>Chordata</taxon>
        <taxon>Craniata</taxon>
        <taxon>Vertebrata</taxon>
        <taxon>Euteleostomi</taxon>
        <taxon>Amphibia</taxon>
        <taxon>Batrachia</taxon>
        <taxon>Anura</taxon>
        <taxon>Neobatrachia</taxon>
        <taxon>Hyloidea</taxon>
        <taxon>Leptodactylidae</taxon>
        <taxon>Leiuperinae</taxon>
        <taxon>Engystomops</taxon>
    </lineage>
</organism>
<evidence type="ECO:0000313" key="2">
    <source>
        <dbReference type="EMBL" id="KAG8537428.1"/>
    </source>
</evidence>
<gene>
    <name evidence="2" type="ORF">GDO81_024544</name>
</gene>
<evidence type="ECO:0000313" key="3">
    <source>
        <dbReference type="Proteomes" id="UP000824782"/>
    </source>
</evidence>
<evidence type="ECO:0000256" key="1">
    <source>
        <dbReference type="SAM" id="MobiDB-lite"/>
    </source>
</evidence>
<accession>A0AAV6YTT3</accession>
<feature type="compositionally biased region" description="Basic and acidic residues" evidence="1">
    <location>
        <begin position="73"/>
        <end position="85"/>
    </location>
</feature>
<sequence length="106" mass="11094">MMGVVVQGEIMGVVVQGERIEEHGAADSEQGHGAAPVVSEGAETRAELLLLCLCLQLHVCDYMRRSSYCRVSSPHERPGGGDGRGEAGAGRLHGLLPGDGADTGRR</sequence>
<dbReference type="Proteomes" id="UP000824782">
    <property type="component" value="Unassembled WGS sequence"/>
</dbReference>
<feature type="region of interest" description="Disordered" evidence="1">
    <location>
        <begin position="70"/>
        <end position="106"/>
    </location>
</feature>
<comment type="caution">
    <text evidence="2">The sequence shown here is derived from an EMBL/GenBank/DDBJ whole genome shotgun (WGS) entry which is preliminary data.</text>
</comment>
<keyword evidence="3" id="KW-1185">Reference proteome</keyword>
<dbReference type="AlphaFoldDB" id="A0AAV6YTT3"/>
<reference evidence="2" key="1">
    <citation type="thesis" date="2020" institute="ProQuest LLC" country="789 East Eisenhower Parkway, Ann Arbor, MI, USA">
        <title>Comparative Genomics and Chromosome Evolution.</title>
        <authorList>
            <person name="Mudd A.B."/>
        </authorList>
    </citation>
    <scope>NUCLEOTIDE SEQUENCE</scope>
    <source>
        <strain evidence="2">237g6f4</strain>
        <tissue evidence="2">Blood</tissue>
    </source>
</reference>